<organism evidence="1 2">
    <name type="scientific">Catharanthus roseus</name>
    <name type="common">Madagascar periwinkle</name>
    <name type="synonym">Vinca rosea</name>
    <dbReference type="NCBI Taxonomy" id="4058"/>
    <lineage>
        <taxon>Eukaryota</taxon>
        <taxon>Viridiplantae</taxon>
        <taxon>Streptophyta</taxon>
        <taxon>Embryophyta</taxon>
        <taxon>Tracheophyta</taxon>
        <taxon>Spermatophyta</taxon>
        <taxon>Magnoliopsida</taxon>
        <taxon>eudicotyledons</taxon>
        <taxon>Gunneridae</taxon>
        <taxon>Pentapetalae</taxon>
        <taxon>asterids</taxon>
        <taxon>lamiids</taxon>
        <taxon>Gentianales</taxon>
        <taxon>Apocynaceae</taxon>
        <taxon>Rauvolfioideae</taxon>
        <taxon>Vinceae</taxon>
        <taxon>Catharanthinae</taxon>
        <taxon>Catharanthus</taxon>
    </lineage>
</organism>
<evidence type="ECO:0000313" key="2">
    <source>
        <dbReference type="Proteomes" id="UP001060085"/>
    </source>
</evidence>
<sequence>MQNSYRKIMSEKLNGKDSQLLTHYNEGTGRSSNSNLNPMKVIMQELQQMRKDMKDMRGNMTTKGYERYERKHDYSIYRDIITSLLMLDLMSIVLMIAMRTIDLEVEMVVMIELIIEFQGMMSEMKGIM</sequence>
<comment type="caution">
    <text evidence="1">The sequence shown here is derived from an EMBL/GenBank/DDBJ whole genome shotgun (WGS) entry which is preliminary data.</text>
</comment>
<protein>
    <submittedName>
        <fullName evidence="1">Uncharacterized protein</fullName>
    </submittedName>
</protein>
<reference evidence="2" key="1">
    <citation type="journal article" date="2023" name="Nat. Plants">
        <title>Single-cell RNA sequencing provides a high-resolution roadmap for understanding the multicellular compartmentation of specialized metabolism.</title>
        <authorList>
            <person name="Sun S."/>
            <person name="Shen X."/>
            <person name="Li Y."/>
            <person name="Li Y."/>
            <person name="Wang S."/>
            <person name="Li R."/>
            <person name="Zhang H."/>
            <person name="Shen G."/>
            <person name="Guo B."/>
            <person name="Wei J."/>
            <person name="Xu J."/>
            <person name="St-Pierre B."/>
            <person name="Chen S."/>
            <person name="Sun C."/>
        </authorList>
    </citation>
    <scope>NUCLEOTIDE SEQUENCE [LARGE SCALE GENOMIC DNA]</scope>
</reference>
<proteinExistence type="predicted"/>
<keyword evidence="2" id="KW-1185">Reference proteome</keyword>
<gene>
    <name evidence="1" type="ORF">M9H77_29606</name>
</gene>
<dbReference type="Proteomes" id="UP001060085">
    <property type="component" value="Linkage Group LG07"/>
</dbReference>
<name>A0ACB9ZV92_CATRO</name>
<dbReference type="EMBL" id="CM044707">
    <property type="protein sequence ID" value="KAI5652419.1"/>
    <property type="molecule type" value="Genomic_DNA"/>
</dbReference>
<evidence type="ECO:0000313" key="1">
    <source>
        <dbReference type="EMBL" id="KAI5652419.1"/>
    </source>
</evidence>
<accession>A0ACB9ZV92</accession>